<keyword evidence="2" id="KW-1185">Reference proteome</keyword>
<name>A0ACC2M358_PERAE</name>
<comment type="caution">
    <text evidence="1">The sequence shown here is derived from an EMBL/GenBank/DDBJ whole genome shotgun (WGS) entry which is preliminary data.</text>
</comment>
<dbReference type="Proteomes" id="UP001234297">
    <property type="component" value="Chromosome 5"/>
</dbReference>
<evidence type="ECO:0000313" key="1">
    <source>
        <dbReference type="EMBL" id="KAJ8640051.1"/>
    </source>
</evidence>
<gene>
    <name evidence="1" type="ORF">MRB53_016745</name>
</gene>
<sequence length="244" mass="27237">MHSTACASSSRRALRWQQVQLLEVRGLMVSRLEEKSVVPLVAHEKFSEPREVEKLIIAPVKKELGLAFKGSQKMVVEALEAMSETEAMEMKGALESNGEVEFNVCTLGKAVKITKNMVSISKEKKKEHHRVFTPSVIEPSFGIGQIIYCLFEHSFYMRPSKGGDEQLNVFSFPTLVAPIKCTVFPLVQNQQYEEVAMGFLLAHCFIVSHAECIDVAMGFMYLSSSHTNTGSCCTVDVPLHYLTL</sequence>
<dbReference type="EMBL" id="CM056813">
    <property type="protein sequence ID" value="KAJ8640051.1"/>
    <property type="molecule type" value="Genomic_DNA"/>
</dbReference>
<protein>
    <submittedName>
        <fullName evidence="1">Uncharacterized protein</fullName>
    </submittedName>
</protein>
<accession>A0ACC2M358</accession>
<proteinExistence type="predicted"/>
<evidence type="ECO:0000313" key="2">
    <source>
        <dbReference type="Proteomes" id="UP001234297"/>
    </source>
</evidence>
<organism evidence="1 2">
    <name type="scientific">Persea americana</name>
    <name type="common">Avocado</name>
    <dbReference type="NCBI Taxonomy" id="3435"/>
    <lineage>
        <taxon>Eukaryota</taxon>
        <taxon>Viridiplantae</taxon>
        <taxon>Streptophyta</taxon>
        <taxon>Embryophyta</taxon>
        <taxon>Tracheophyta</taxon>
        <taxon>Spermatophyta</taxon>
        <taxon>Magnoliopsida</taxon>
        <taxon>Magnoliidae</taxon>
        <taxon>Laurales</taxon>
        <taxon>Lauraceae</taxon>
        <taxon>Persea</taxon>
    </lineage>
</organism>
<reference evidence="1 2" key="1">
    <citation type="journal article" date="2022" name="Hortic Res">
        <title>A haplotype resolved chromosomal level avocado genome allows analysis of novel avocado genes.</title>
        <authorList>
            <person name="Nath O."/>
            <person name="Fletcher S.J."/>
            <person name="Hayward A."/>
            <person name="Shaw L.M."/>
            <person name="Masouleh A.K."/>
            <person name="Furtado A."/>
            <person name="Henry R.J."/>
            <person name="Mitter N."/>
        </authorList>
    </citation>
    <scope>NUCLEOTIDE SEQUENCE [LARGE SCALE GENOMIC DNA]</scope>
    <source>
        <strain evidence="2">cv. Hass</strain>
    </source>
</reference>